<reference evidence="6 9" key="2">
    <citation type="submission" date="2019-10" db="EMBL/GenBank/DDBJ databases">
        <title>Prolixibacter strains distinguished by the presence of nitrate reductase genes were adept at nitrate-dependent anaerobic corrosion of metallic iron and carbon steel.</title>
        <authorList>
            <person name="Iino T."/>
            <person name="Shono N."/>
            <person name="Ito K."/>
            <person name="Nakamura R."/>
            <person name="Sueoka K."/>
            <person name="Harayama S."/>
            <person name="Ohkuma M."/>
        </authorList>
    </citation>
    <scope>NUCLEOTIDE SEQUENCE [LARGE SCALE GENOMIC DNA]</scope>
    <source>
        <strain evidence="6 9">MIC1-1</strain>
    </source>
</reference>
<dbReference type="GO" id="GO:0020037">
    <property type="term" value="F:heme binding"/>
    <property type="evidence" value="ECO:0007669"/>
    <property type="project" value="InterPro"/>
</dbReference>
<dbReference type="RefSeq" id="WP_106543931.1">
    <property type="nucleotide sequence ID" value="NZ_BLAU01000001.1"/>
</dbReference>
<evidence type="ECO:0000256" key="3">
    <source>
        <dbReference type="ARBA" id="ARBA00022723"/>
    </source>
</evidence>
<evidence type="ECO:0000256" key="2">
    <source>
        <dbReference type="ARBA" id="ARBA00022617"/>
    </source>
</evidence>
<gene>
    <name evidence="7" type="ORF">CLV93_11910</name>
    <name evidence="6" type="ORF">JCM18694_38320</name>
</gene>
<evidence type="ECO:0000313" key="6">
    <source>
        <dbReference type="EMBL" id="GET23586.1"/>
    </source>
</evidence>
<dbReference type="InterPro" id="IPR012292">
    <property type="entry name" value="Globin/Proto"/>
</dbReference>
<reference evidence="7 8" key="1">
    <citation type="submission" date="2018-03" db="EMBL/GenBank/DDBJ databases">
        <title>Genomic Encyclopedia of Archaeal and Bacterial Type Strains, Phase II (KMG-II): from individual species to whole genera.</title>
        <authorList>
            <person name="Goeker M."/>
        </authorList>
    </citation>
    <scope>NUCLEOTIDE SEQUENCE [LARGE SCALE GENOMIC DNA]</scope>
    <source>
        <strain evidence="7 8">DSM 27267</strain>
    </source>
</reference>
<dbReference type="CDD" id="cd08916">
    <property type="entry name" value="TrHb3_P"/>
    <property type="match status" value="1"/>
</dbReference>
<evidence type="ECO:0000313" key="9">
    <source>
        <dbReference type="Proteomes" id="UP000396862"/>
    </source>
</evidence>
<comment type="caution">
    <text evidence="7">The sequence shown here is derived from an EMBL/GenBank/DDBJ whole genome shotgun (WGS) entry which is preliminary data.</text>
</comment>
<dbReference type="GO" id="GO:0019825">
    <property type="term" value="F:oxygen binding"/>
    <property type="evidence" value="ECO:0007669"/>
    <property type="project" value="InterPro"/>
</dbReference>
<proteinExistence type="predicted"/>
<feature type="binding site" description="distal binding residue" evidence="5">
    <location>
        <position position="110"/>
    </location>
    <ligand>
        <name>heme</name>
        <dbReference type="ChEBI" id="CHEBI:30413"/>
    </ligand>
    <ligandPart>
        <name>Fe</name>
        <dbReference type="ChEBI" id="CHEBI:18248"/>
    </ligandPart>
</feature>
<organism evidence="7 8">
    <name type="scientific">Prolixibacter denitrificans</name>
    <dbReference type="NCBI Taxonomy" id="1541063"/>
    <lineage>
        <taxon>Bacteria</taxon>
        <taxon>Pseudomonadati</taxon>
        <taxon>Bacteroidota</taxon>
        <taxon>Bacteroidia</taxon>
        <taxon>Marinilabiliales</taxon>
        <taxon>Prolixibacteraceae</taxon>
        <taxon>Prolixibacter</taxon>
    </lineage>
</organism>
<keyword evidence="4" id="KW-0408">Iron</keyword>
<dbReference type="EMBL" id="BLAU01000001">
    <property type="protein sequence ID" value="GET23586.1"/>
    <property type="molecule type" value="Genomic_DNA"/>
</dbReference>
<name>A0A2P8C5K2_9BACT</name>
<sequence>MKDIESIDDIKFLVDNFYAKVREDDLLGPIFNSRLEGRWEKHHKRLYRFWNTVLLRKPDYYGKPVEMHFNMNIGGEHFSRWLEIWNETVKSNFEGMIAERALLRGETMAHAFLEKIEKHRQNSWEAKEI</sequence>
<evidence type="ECO:0000256" key="5">
    <source>
        <dbReference type="PIRSR" id="PIRSR601486-1"/>
    </source>
</evidence>
<dbReference type="Pfam" id="PF01152">
    <property type="entry name" value="Bac_globin"/>
    <property type="match status" value="1"/>
</dbReference>
<evidence type="ECO:0000313" key="7">
    <source>
        <dbReference type="EMBL" id="PSK80260.1"/>
    </source>
</evidence>
<dbReference type="OrthoDB" id="25954at2"/>
<evidence type="ECO:0000313" key="8">
    <source>
        <dbReference type="Proteomes" id="UP000240621"/>
    </source>
</evidence>
<keyword evidence="9" id="KW-1185">Reference proteome</keyword>
<dbReference type="SUPFAM" id="SSF46458">
    <property type="entry name" value="Globin-like"/>
    <property type="match status" value="1"/>
</dbReference>
<dbReference type="GO" id="GO:0046872">
    <property type="term" value="F:metal ion binding"/>
    <property type="evidence" value="ECO:0007669"/>
    <property type="project" value="UniProtKB-KW"/>
</dbReference>
<dbReference type="InterPro" id="IPR009050">
    <property type="entry name" value="Globin-like_sf"/>
</dbReference>
<dbReference type="EMBL" id="PYGC01000019">
    <property type="protein sequence ID" value="PSK80260.1"/>
    <property type="molecule type" value="Genomic_DNA"/>
</dbReference>
<keyword evidence="3" id="KW-0479">Metal-binding</keyword>
<dbReference type="Proteomes" id="UP000396862">
    <property type="component" value="Unassembled WGS sequence"/>
</dbReference>
<dbReference type="Proteomes" id="UP000240621">
    <property type="component" value="Unassembled WGS sequence"/>
</dbReference>
<keyword evidence="2 5" id="KW-0349">Heme</keyword>
<dbReference type="Gene3D" id="1.10.490.10">
    <property type="entry name" value="Globins"/>
    <property type="match status" value="1"/>
</dbReference>
<dbReference type="AlphaFoldDB" id="A0A2P8C5K2"/>
<protein>
    <submittedName>
        <fullName evidence="7">Hemoglobin</fullName>
    </submittedName>
</protein>
<accession>A0A2P8C5K2</accession>
<evidence type="ECO:0000256" key="1">
    <source>
        <dbReference type="ARBA" id="ARBA00022448"/>
    </source>
</evidence>
<dbReference type="InterPro" id="IPR001486">
    <property type="entry name" value="Hemoglobin_trunc"/>
</dbReference>
<keyword evidence="1" id="KW-0813">Transport</keyword>
<evidence type="ECO:0000256" key="4">
    <source>
        <dbReference type="ARBA" id="ARBA00023004"/>
    </source>
</evidence>